<gene>
    <name evidence="2" type="ORF">F503_08114</name>
</gene>
<feature type="compositionally biased region" description="Low complexity" evidence="1">
    <location>
        <begin position="207"/>
        <end position="221"/>
    </location>
</feature>
<feature type="compositionally biased region" description="Basic and acidic residues" evidence="1">
    <location>
        <begin position="236"/>
        <end position="245"/>
    </location>
</feature>
<feature type="compositionally biased region" description="Low complexity" evidence="1">
    <location>
        <begin position="87"/>
        <end position="99"/>
    </location>
</feature>
<evidence type="ECO:0000313" key="2">
    <source>
        <dbReference type="EMBL" id="EPE07463.1"/>
    </source>
</evidence>
<dbReference type="OrthoDB" id="284473at2759"/>
<feature type="region of interest" description="Disordered" evidence="1">
    <location>
        <begin position="564"/>
        <end position="699"/>
    </location>
</feature>
<dbReference type="PANTHER" id="PTHR47048:SF1">
    <property type="entry name" value="PROTEIN SCAF11"/>
    <property type="match status" value="1"/>
</dbReference>
<dbReference type="Proteomes" id="UP000016923">
    <property type="component" value="Unassembled WGS sequence"/>
</dbReference>
<dbReference type="AlphaFoldDB" id="S3CLR9"/>
<dbReference type="eggNOG" id="KOG2217">
    <property type="taxonomic scope" value="Eukaryota"/>
</dbReference>
<protein>
    <submittedName>
        <fullName evidence="2">Uncharacterized protein</fullName>
    </submittedName>
</protein>
<sequence>MDVAAEEIKKLVQRVLPDRPHHLSISATARYPVGPGLWPKNSPLQYTTFVSEVDRGLLFTRPYFDIQLDDNDEGTAKNNKSTHHSTDAAAAGGTPAATGSKGESKKPLTKMSFKDYQQSKQLKLSSQTPDSGAARSAAKPSKSSDNMASVERQRLPPKPEFIGDRKFHSPSKSPRPPIHSPSVADNRKRIAEINDSASRPHKRSRSDTSMSSNSPPHASSSKYPGRIHEPPSPLDLDSRRDERSRPQMNGQSSQAKQREKYRERDRDGERVRDRERDRDRDHRERERDRDRDRDRDRVRDRDRGDRGDRDRERERDRDRDRDAVRERDRDHRDRDRERDRERERDRGDRDKDRERDRPRERERERERERDKDRDKADTHRRSPPSPTAPRTNGHKVAKDRERERDRERDRDRGRERSRTPDNDHAATSSLPPILSPLHFTSDSLAKRPRASTGTSVSSAKGKAEPSKKEDSPFVMPPLLSPTLPAIVEEELSRLNKKTPLKDLDTKPTPAQAPIPAHPTTAGKKLSSRNNVDTEMEDAVSKDVPGKKSLVVILKYKKKNSKRVKGLLALQPTPSPRSSTFPKQSDRAISIEDTPSPAQPVTKKRPVFSDTSNDLLPPPPSTASSSFKHPKTFADKSVAAASRTSAGPGTPLKSTPMARATSNTSQVPTPGDSTSLTPRSSDRPPTSQGLGEYSGSNSTSSNVTVLEFRQRYNTFLKLGTKLKHDRDDIIRNRMAANGGPPPPKADSTNVAPARVLTPAEKKRVACLSLEMVMSYLIAFKSINRGRFIERRPGDVKFFTNLLPHFVELRSHVRQIRPLEVMAVQLRAICVEQITTILLSQESKIVAAELPQNTKARNEAWAEVGVYSDLVPDSSLKAIIGPWMSVEETVAAILPVMRRWSERESAGWEQELQPPR</sequence>
<feature type="compositionally biased region" description="Low complexity" evidence="1">
    <location>
        <begin position="689"/>
        <end position="699"/>
    </location>
</feature>
<dbReference type="EMBL" id="KE148151">
    <property type="protein sequence ID" value="EPE07463.1"/>
    <property type="molecule type" value="Genomic_DNA"/>
</dbReference>
<dbReference type="GO" id="GO:0003723">
    <property type="term" value="F:RNA binding"/>
    <property type="evidence" value="ECO:0007669"/>
    <property type="project" value="TreeGrafter"/>
</dbReference>
<accession>S3CLR9</accession>
<dbReference type="VEuPathDB" id="FungiDB:F503_08114"/>
<organism evidence="2 3">
    <name type="scientific">Ophiostoma piceae (strain UAMH 11346)</name>
    <name type="common">Sap stain fungus</name>
    <dbReference type="NCBI Taxonomy" id="1262450"/>
    <lineage>
        <taxon>Eukaryota</taxon>
        <taxon>Fungi</taxon>
        <taxon>Dikarya</taxon>
        <taxon>Ascomycota</taxon>
        <taxon>Pezizomycotina</taxon>
        <taxon>Sordariomycetes</taxon>
        <taxon>Sordariomycetidae</taxon>
        <taxon>Ophiostomatales</taxon>
        <taxon>Ophiostomataceae</taxon>
        <taxon>Ophiostoma</taxon>
    </lineage>
</organism>
<feature type="compositionally biased region" description="Basic and acidic residues" evidence="1">
    <location>
        <begin position="396"/>
        <end position="424"/>
    </location>
</feature>
<dbReference type="HOGENOM" id="CLU_013115_0_0_1"/>
<evidence type="ECO:0000313" key="3">
    <source>
        <dbReference type="Proteomes" id="UP000016923"/>
    </source>
</evidence>
<feature type="region of interest" description="Disordered" evidence="1">
    <location>
        <begin position="74"/>
        <end position="477"/>
    </location>
</feature>
<proteinExistence type="predicted"/>
<keyword evidence="3" id="KW-1185">Reference proteome</keyword>
<reference evidence="2 3" key="1">
    <citation type="journal article" date="2013" name="BMC Genomics">
        <title>The genome and transcriptome of the pine saprophyte Ophiostoma piceae, and a comparison with the bark beetle-associated pine pathogen Grosmannia clavigera.</title>
        <authorList>
            <person name="Haridas S."/>
            <person name="Wang Y."/>
            <person name="Lim L."/>
            <person name="Massoumi Alamouti S."/>
            <person name="Jackman S."/>
            <person name="Docking R."/>
            <person name="Robertson G."/>
            <person name="Birol I."/>
            <person name="Bohlmann J."/>
            <person name="Breuil C."/>
        </authorList>
    </citation>
    <scope>NUCLEOTIDE SEQUENCE [LARGE SCALE GENOMIC DNA]</scope>
    <source>
        <strain evidence="2 3">UAMH 11346</strain>
    </source>
</reference>
<dbReference type="STRING" id="1262450.S3CLR9"/>
<feature type="compositionally biased region" description="Low complexity" evidence="1">
    <location>
        <begin position="118"/>
        <end position="144"/>
    </location>
</feature>
<dbReference type="PANTHER" id="PTHR47048">
    <property type="entry name" value="PROTEIN SCAF11"/>
    <property type="match status" value="1"/>
</dbReference>
<dbReference type="OMA" id="MASVERQ"/>
<evidence type="ECO:0000256" key="1">
    <source>
        <dbReference type="SAM" id="MobiDB-lite"/>
    </source>
</evidence>
<feature type="compositionally biased region" description="Polar residues" evidence="1">
    <location>
        <begin position="659"/>
        <end position="688"/>
    </location>
</feature>
<feature type="region of interest" description="Disordered" evidence="1">
    <location>
        <begin position="497"/>
        <end position="542"/>
    </location>
</feature>
<feature type="compositionally biased region" description="Basic and acidic residues" evidence="1">
    <location>
        <begin position="461"/>
        <end position="471"/>
    </location>
</feature>
<name>S3CLR9_OPHP1</name>
<dbReference type="GO" id="GO:0000245">
    <property type="term" value="P:spliceosomal complex assembly"/>
    <property type="evidence" value="ECO:0007669"/>
    <property type="project" value="TreeGrafter"/>
</dbReference>
<feature type="compositionally biased region" description="Basic and acidic residues" evidence="1">
    <location>
        <begin position="256"/>
        <end position="380"/>
    </location>
</feature>